<dbReference type="InterPro" id="IPR014729">
    <property type="entry name" value="Rossmann-like_a/b/a_fold"/>
</dbReference>
<dbReference type="InterPro" id="IPR033738">
    <property type="entry name" value="AsnB_N"/>
</dbReference>
<dbReference type="CDD" id="cd01991">
    <property type="entry name" value="Asn_synthase_B_C"/>
    <property type="match status" value="1"/>
</dbReference>
<evidence type="ECO:0000313" key="13">
    <source>
        <dbReference type="EMBL" id="RZS61846.1"/>
    </source>
</evidence>
<keyword evidence="14" id="KW-1185">Reference proteome</keyword>
<dbReference type="OrthoDB" id="9763290at2"/>
<dbReference type="GO" id="GO:0005524">
    <property type="term" value="F:ATP binding"/>
    <property type="evidence" value="ECO:0007669"/>
    <property type="project" value="UniProtKB-KW"/>
</dbReference>
<proteinExistence type="inferred from homology"/>
<evidence type="ECO:0000256" key="9">
    <source>
        <dbReference type="PIRSR" id="PIRSR001589-1"/>
    </source>
</evidence>
<dbReference type="PANTHER" id="PTHR43284">
    <property type="entry name" value="ASPARAGINE SYNTHETASE (GLUTAMINE-HYDROLYZING)"/>
    <property type="match status" value="1"/>
</dbReference>
<dbReference type="InterPro" id="IPR006426">
    <property type="entry name" value="Asn_synth_AEB"/>
</dbReference>
<dbReference type="EMBL" id="SGWX01000001">
    <property type="protein sequence ID" value="RZS61846.1"/>
    <property type="molecule type" value="Genomic_DNA"/>
</dbReference>
<comment type="caution">
    <text evidence="13">The sequence shown here is derived from an EMBL/GenBank/DDBJ whole genome shotgun (WGS) entry which is preliminary data.</text>
</comment>
<keyword evidence="6 9" id="KW-0061">Asparagine biosynthesis</keyword>
<accession>A0A4Q7M1W7</accession>
<evidence type="ECO:0000256" key="4">
    <source>
        <dbReference type="ARBA" id="ARBA00022741"/>
    </source>
</evidence>
<feature type="site" description="Important for beta-aspartyl-AMP intermediate formation" evidence="11">
    <location>
        <position position="366"/>
    </location>
</feature>
<keyword evidence="9" id="KW-0028">Amino-acid biosynthesis</keyword>
<comment type="pathway">
    <text evidence="1">Amino-acid biosynthesis; L-asparagine biosynthesis; L-asparagine from L-aspartate (L-Gln route): step 1/1.</text>
</comment>
<dbReference type="PIRSF" id="PIRSF001589">
    <property type="entry name" value="Asn_synthetase_glu-h"/>
    <property type="match status" value="1"/>
</dbReference>
<keyword evidence="5 10" id="KW-0067">ATP-binding</keyword>
<evidence type="ECO:0000256" key="11">
    <source>
        <dbReference type="PIRSR" id="PIRSR001589-3"/>
    </source>
</evidence>
<evidence type="ECO:0000256" key="7">
    <source>
        <dbReference type="ARBA" id="ARBA00022962"/>
    </source>
</evidence>
<evidence type="ECO:0000256" key="5">
    <source>
        <dbReference type="ARBA" id="ARBA00022840"/>
    </source>
</evidence>
<evidence type="ECO:0000259" key="12">
    <source>
        <dbReference type="PROSITE" id="PS51278"/>
    </source>
</evidence>
<feature type="active site" description="For GATase activity" evidence="9">
    <location>
        <position position="2"/>
    </location>
</feature>
<keyword evidence="4 10" id="KW-0547">Nucleotide-binding</keyword>
<dbReference type="Gene3D" id="3.60.20.10">
    <property type="entry name" value="Glutamine Phosphoribosylpyrophosphate, subunit 1, domain 1"/>
    <property type="match status" value="1"/>
</dbReference>
<comment type="catalytic activity">
    <reaction evidence="8">
        <text>L-aspartate + L-glutamine + ATP + H2O = L-asparagine + L-glutamate + AMP + diphosphate + H(+)</text>
        <dbReference type="Rhea" id="RHEA:12228"/>
        <dbReference type="ChEBI" id="CHEBI:15377"/>
        <dbReference type="ChEBI" id="CHEBI:15378"/>
        <dbReference type="ChEBI" id="CHEBI:29985"/>
        <dbReference type="ChEBI" id="CHEBI:29991"/>
        <dbReference type="ChEBI" id="CHEBI:30616"/>
        <dbReference type="ChEBI" id="CHEBI:33019"/>
        <dbReference type="ChEBI" id="CHEBI:58048"/>
        <dbReference type="ChEBI" id="CHEBI:58359"/>
        <dbReference type="ChEBI" id="CHEBI:456215"/>
        <dbReference type="EC" id="6.3.5.4"/>
    </reaction>
</comment>
<dbReference type="PROSITE" id="PS51278">
    <property type="entry name" value="GATASE_TYPE_2"/>
    <property type="match status" value="1"/>
</dbReference>
<dbReference type="Pfam" id="PF13537">
    <property type="entry name" value="GATase_7"/>
    <property type="match status" value="1"/>
</dbReference>
<feature type="domain" description="Glutamine amidotransferase type-2" evidence="12">
    <location>
        <begin position="2"/>
        <end position="211"/>
    </location>
</feature>
<dbReference type="EC" id="6.3.5.4" evidence="3"/>
<evidence type="ECO:0000256" key="8">
    <source>
        <dbReference type="ARBA" id="ARBA00048741"/>
    </source>
</evidence>
<keyword evidence="7 9" id="KW-0315">Glutamine amidotransferase</keyword>
<dbReference type="RefSeq" id="WP_130414846.1">
    <property type="nucleotide sequence ID" value="NZ_SGWX01000001.1"/>
</dbReference>
<evidence type="ECO:0000256" key="10">
    <source>
        <dbReference type="PIRSR" id="PIRSR001589-2"/>
    </source>
</evidence>
<dbReference type="NCBIfam" id="TIGR01536">
    <property type="entry name" value="asn_synth_AEB"/>
    <property type="match status" value="1"/>
</dbReference>
<dbReference type="GO" id="GO:0006529">
    <property type="term" value="P:asparagine biosynthetic process"/>
    <property type="evidence" value="ECO:0007669"/>
    <property type="project" value="UniProtKB-KW"/>
</dbReference>
<name>A0A4Q7M1W7_9MICO</name>
<dbReference type="GO" id="GO:0004066">
    <property type="term" value="F:asparagine synthase (glutamine-hydrolyzing) activity"/>
    <property type="evidence" value="ECO:0007669"/>
    <property type="project" value="UniProtKB-EC"/>
</dbReference>
<dbReference type="SUPFAM" id="SSF56235">
    <property type="entry name" value="N-terminal nucleophile aminohydrolases (Ntn hydrolases)"/>
    <property type="match status" value="1"/>
</dbReference>
<feature type="binding site" evidence="10">
    <location>
        <position position="98"/>
    </location>
    <ligand>
        <name>L-glutamine</name>
        <dbReference type="ChEBI" id="CHEBI:58359"/>
    </ligand>
</feature>
<dbReference type="Proteomes" id="UP000293852">
    <property type="component" value="Unassembled WGS sequence"/>
</dbReference>
<dbReference type="GO" id="GO:0005829">
    <property type="term" value="C:cytosol"/>
    <property type="evidence" value="ECO:0007669"/>
    <property type="project" value="TreeGrafter"/>
</dbReference>
<evidence type="ECO:0000256" key="6">
    <source>
        <dbReference type="ARBA" id="ARBA00022888"/>
    </source>
</evidence>
<dbReference type="AlphaFoldDB" id="A0A4Q7M1W7"/>
<organism evidence="13 14">
    <name type="scientific">Xylanimonas ulmi</name>
    <dbReference type="NCBI Taxonomy" id="228973"/>
    <lineage>
        <taxon>Bacteria</taxon>
        <taxon>Bacillati</taxon>
        <taxon>Actinomycetota</taxon>
        <taxon>Actinomycetes</taxon>
        <taxon>Micrococcales</taxon>
        <taxon>Promicromonosporaceae</taxon>
        <taxon>Xylanimonas</taxon>
    </lineage>
</organism>
<evidence type="ECO:0000313" key="14">
    <source>
        <dbReference type="Proteomes" id="UP000293852"/>
    </source>
</evidence>
<dbReference type="CDD" id="cd00712">
    <property type="entry name" value="AsnB"/>
    <property type="match status" value="1"/>
</dbReference>
<reference evidence="13 14" key="1">
    <citation type="submission" date="2019-02" db="EMBL/GenBank/DDBJ databases">
        <title>Sequencing the genomes of 1000 actinobacteria strains.</title>
        <authorList>
            <person name="Klenk H.-P."/>
        </authorList>
    </citation>
    <scope>NUCLEOTIDE SEQUENCE [LARGE SCALE GENOMIC DNA]</scope>
    <source>
        <strain evidence="13 14">DSM 16932</strain>
    </source>
</reference>
<dbReference type="InterPro" id="IPR029055">
    <property type="entry name" value="Ntn_hydrolases_N"/>
</dbReference>
<gene>
    <name evidence="13" type="ORF">EV386_2158</name>
</gene>
<dbReference type="Gene3D" id="3.40.50.620">
    <property type="entry name" value="HUPs"/>
    <property type="match status" value="2"/>
</dbReference>
<dbReference type="InterPro" id="IPR001962">
    <property type="entry name" value="Asn_synthase"/>
</dbReference>
<dbReference type="InterPro" id="IPR051786">
    <property type="entry name" value="ASN_synthetase/amidase"/>
</dbReference>
<dbReference type="PANTHER" id="PTHR43284:SF1">
    <property type="entry name" value="ASPARAGINE SYNTHETASE"/>
    <property type="match status" value="1"/>
</dbReference>
<comment type="similarity">
    <text evidence="2">Belongs to the asparagine synthetase family.</text>
</comment>
<evidence type="ECO:0000256" key="3">
    <source>
        <dbReference type="ARBA" id="ARBA00012737"/>
    </source>
</evidence>
<dbReference type="SUPFAM" id="SSF52402">
    <property type="entry name" value="Adenine nucleotide alpha hydrolases-like"/>
    <property type="match status" value="1"/>
</dbReference>
<evidence type="ECO:0000256" key="2">
    <source>
        <dbReference type="ARBA" id="ARBA00005752"/>
    </source>
</evidence>
<dbReference type="Pfam" id="PF00733">
    <property type="entry name" value="Asn_synthase"/>
    <property type="match status" value="1"/>
</dbReference>
<evidence type="ECO:0000256" key="1">
    <source>
        <dbReference type="ARBA" id="ARBA00005187"/>
    </source>
</evidence>
<dbReference type="InterPro" id="IPR017932">
    <property type="entry name" value="GATase_2_dom"/>
</dbReference>
<protein>
    <recommendedName>
        <fullName evidence="3">asparagine synthase (glutamine-hydrolyzing)</fullName>
        <ecNumber evidence="3">6.3.5.4</ecNumber>
    </recommendedName>
</protein>
<sequence length="662" mass="73578">MCGICGVRSPSAAPDAALVQRMMAALHHRGPDACGWFRDDQVALGHTRLAIVDVEGGAQPMSDEDEQVWVTFNGEIFNHVELAAQLRDRGRRLRTRSDTEVIVQAWKEWGTECFERFNGQWALAIWDRRTGELVLSRDRFGVRPLFYASVGERLLFASEVKAIFADPQVRRAFDPTGLDQAMTLWSPVAPRTVFDGVRQVPPGTYLVVRGGAAHEHRYWEPTFPEHGQASRQDVRAHAQELRERIVRATRLRFERSDVPVGAYLSGGLDSAVTAAAITAYTDAELHTFSLRFADVEFDEGRYQRMMSDRLATTHREVVVTEREIADVFPDVVWHAENVLLRTAPAPMLLLSRLVRESGYKVVVTGEGSDEVLAGYDIFREARLREQWARDPDAVDRVRAVEQLYPWMRRSPALAPAFAARFFGKDLDVNDLAMSHRPRWGATSALTSMLTAEARFGVDGAADAAVLARMPAQAAGWDPLSRAQWLEMATLLPGYILASQGDRMLMANSVEGRFPFLDADVAAFAGALPADQLIRGMDEKHLLKRAFADLVPPQIIARPKQPYRAPDAASFFSHGAPPWLEEALSPEAVKAAGVFQPVVVERLLAKCRKTLGRGMSNTDNMRLVAVVSVQLLHQLFIDGGRHLPAAPASPMAVFDRMTPTKEP</sequence>